<evidence type="ECO:0000256" key="7">
    <source>
        <dbReference type="ARBA" id="ARBA00023136"/>
    </source>
</evidence>
<proteinExistence type="predicted"/>
<dbReference type="EMBL" id="FNUT01000006">
    <property type="protein sequence ID" value="SEG27952.1"/>
    <property type="molecule type" value="Genomic_DNA"/>
</dbReference>
<dbReference type="Pfam" id="PF00375">
    <property type="entry name" value="SDF"/>
    <property type="match status" value="1"/>
</dbReference>
<feature type="transmembrane region" description="Helical" evidence="8">
    <location>
        <begin position="30"/>
        <end position="50"/>
    </location>
</feature>
<keyword evidence="2" id="KW-0813">Transport</keyword>
<dbReference type="GO" id="GO:0005886">
    <property type="term" value="C:plasma membrane"/>
    <property type="evidence" value="ECO:0007669"/>
    <property type="project" value="UniProtKB-SubCell"/>
</dbReference>
<evidence type="ECO:0000256" key="6">
    <source>
        <dbReference type="ARBA" id="ARBA00022989"/>
    </source>
</evidence>
<evidence type="ECO:0000313" key="10">
    <source>
        <dbReference type="Proteomes" id="UP000236731"/>
    </source>
</evidence>
<feature type="transmembrane region" description="Helical" evidence="8">
    <location>
        <begin position="57"/>
        <end position="76"/>
    </location>
</feature>
<dbReference type="OrthoDB" id="9768885at2"/>
<dbReference type="GO" id="GO:0006835">
    <property type="term" value="P:dicarboxylic acid transport"/>
    <property type="evidence" value="ECO:0007669"/>
    <property type="project" value="TreeGrafter"/>
</dbReference>
<evidence type="ECO:0000256" key="4">
    <source>
        <dbReference type="ARBA" id="ARBA00022692"/>
    </source>
</evidence>
<keyword evidence="6 8" id="KW-1133">Transmembrane helix</keyword>
<keyword evidence="10" id="KW-1185">Reference proteome</keyword>
<dbReference type="PRINTS" id="PR00173">
    <property type="entry name" value="EDTRNSPORT"/>
</dbReference>
<feature type="transmembrane region" description="Helical" evidence="8">
    <location>
        <begin position="127"/>
        <end position="146"/>
    </location>
</feature>
<dbReference type="PANTHER" id="PTHR42865">
    <property type="entry name" value="PROTON/GLUTAMATE-ASPARTATE SYMPORTER"/>
    <property type="match status" value="1"/>
</dbReference>
<dbReference type="InterPro" id="IPR018107">
    <property type="entry name" value="Na-dicarboxylate_symporter_CS"/>
</dbReference>
<dbReference type="InterPro" id="IPR036458">
    <property type="entry name" value="Na:dicarbo_symporter_sf"/>
</dbReference>
<keyword evidence="7 8" id="KW-0472">Membrane</keyword>
<dbReference type="GO" id="GO:0015293">
    <property type="term" value="F:symporter activity"/>
    <property type="evidence" value="ECO:0007669"/>
    <property type="project" value="UniProtKB-KW"/>
</dbReference>
<gene>
    <name evidence="9" type="ORF">SAMN05421877_106140</name>
</gene>
<dbReference type="PROSITE" id="PS00714">
    <property type="entry name" value="NA_DICARBOXYL_SYMP_2"/>
    <property type="match status" value="1"/>
</dbReference>
<dbReference type="Gene3D" id="1.10.3860.10">
    <property type="entry name" value="Sodium:dicarboxylate symporter"/>
    <property type="match status" value="1"/>
</dbReference>
<dbReference type="AlphaFoldDB" id="A0A1H5YW12"/>
<feature type="transmembrane region" description="Helical" evidence="8">
    <location>
        <begin position="413"/>
        <end position="436"/>
    </location>
</feature>
<dbReference type="FunFam" id="1.10.3860.10:FF:000001">
    <property type="entry name" value="C4-dicarboxylate transport protein"/>
    <property type="match status" value="1"/>
</dbReference>
<sequence length="498" mass="54286">MSKKTTGYVLLLTIAIASVITLLYEFDLVAVPPAVMMAVRWITAAVLIWNAIVRKGLTTWILTCMVLGIFVGLDFPDVAKALQPLSQGFIKLVKTIVGPILFSTLVFGIAGHSDLKQVGRMAWKSMLYFFCATTCAIFIGLAAINLTKAGVGIDIEHMPHEELPQTSAVSDTDKLALEHIDESAHWLYKFTSFFRDTFPENIVKSVYENKVLQIVVFAVIFGIGLAMVDEKKRKPFVDFTESLSEAMFKFTNLVMLFAPIGVGAAMAYTVGHLGVDILKNLFMLLATLYLALIFFLAGVLLPVALYLKIPIKEFINAIKEPVSIAFATTSSDAALPKAMSAMERFGVPRKIVSFVIPTGYSFNLDGTSLYLSLASIFVAQAAGIHLSFGQQLLIAFTLMITSKGVAAVPRASLIILIATADQFGLPVFVIAAILGIDELMDMARTSVNVIGNCLATVVVAKWEGEFDETAPFRKDHDEDGIEEIVETIEEGPEGETRS</sequence>
<keyword evidence="5" id="KW-0769">Symport</keyword>
<dbReference type="PANTHER" id="PTHR42865:SF7">
    <property type="entry name" value="PROTON_GLUTAMATE-ASPARTATE SYMPORTER"/>
    <property type="match status" value="1"/>
</dbReference>
<name>A0A1H5YW12_9SPHI</name>
<feature type="transmembrane region" description="Helical" evidence="8">
    <location>
        <begin position="250"/>
        <end position="270"/>
    </location>
</feature>
<keyword evidence="3" id="KW-1003">Cell membrane</keyword>
<evidence type="ECO:0000256" key="3">
    <source>
        <dbReference type="ARBA" id="ARBA00022475"/>
    </source>
</evidence>
<organism evidence="9 10">
    <name type="scientific">Sphingobacterium lactis</name>
    <dbReference type="NCBI Taxonomy" id="797291"/>
    <lineage>
        <taxon>Bacteria</taxon>
        <taxon>Pseudomonadati</taxon>
        <taxon>Bacteroidota</taxon>
        <taxon>Sphingobacteriia</taxon>
        <taxon>Sphingobacteriales</taxon>
        <taxon>Sphingobacteriaceae</taxon>
        <taxon>Sphingobacterium</taxon>
    </lineage>
</organism>
<evidence type="ECO:0000256" key="2">
    <source>
        <dbReference type="ARBA" id="ARBA00022448"/>
    </source>
</evidence>
<dbReference type="InterPro" id="IPR001991">
    <property type="entry name" value="Na-dicarboxylate_symporter"/>
</dbReference>
<feature type="transmembrane region" description="Helical" evidence="8">
    <location>
        <begin position="369"/>
        <end position="393"/>
    </location>
</feature>
<accession>A0A1H5YW12</accession>
<feature type="transmembrane region" description="Helical" evidence="8">
    <location>
        <begin position="211"/>
        <end position="229"/>
    </location>
</feature>
<evidence type="ECO:0000313" key="9">
    <source>
        <dbReference type="EMBL" id="SEG27952.1"/>
    </source>
</evidence>
<feature type="transmembrane region" description="Helical" evidence="8">
    <location>
        <begin position="7"/>
        <end position="24"/>
    </location>
</feature>
<evidence type="ECO:0000256" key="5">
    <source>
        <dbReference type="ARBA" id="ARBA00022847"/>
    </source>
</evidence>
<dbReference type="SUPFAM" id="SSF118215">
    <property type="entry name" value="Proton glutamate symport protein"/>
    <property type="match status" value="1"/>
</dbReference>
<dbReference type="Proteomes" id="UP000236731">
    <property type="component" value="Unassembled WGS sequence"/>
</dbReference>
<keyword evidence="4 8" id="KW-0812">Transmembrane</keyword>
<evidence type="ECO:0000256" key="8">
    <source>
        <dbReference type="SAM" id="Phobius"/>
    </source>
</evidence>
<protein>
    <submittedName>
        <fullName evidence="9">Proton glutamate symport protein</fullName>
    </submittedName>
</protein>
<feature type="transmembrane region" description="Helical" evidence="8">
    <location>
        <begin position="282"/>
        <end position="307"/>
    </location>
</feature>
<dbReference type="RefSeq" id="WP_103906312.1">
    <property type="nucleotide sequence ID" value="NZ_CP049246.1"/>
</dbReference>
<evidence type="ECO:0000256" key="1">
    <source>
        <dbReference type="ARBA" id="ARBA00004651"/>
    </source>
</evidence>
<feature type="transmembrane region" description="Helical" evidence="8">
    <location>
        <begin position="96"/>
        <end position="115"/>
    </location>
</feature>
<reference evidence="10" key="1">
    <citation type="submission" date="2016-10" db="EMBL/GenBank/DDBJ databases">
        <authorList>
            <person name="Varghese N."/>
            <person name="Submissions S."/>
        </authorList>
    </citation>
    <scope>NUCLEOTIDE SEQUENCE [LARGE SCALE GENOMIC DNA]</scope>
    <source>
        <strain evidence="10">DSM 22361</strain>
    </source>
</reference>
<comment type="subcellular location">
    <subcellularLocation>
        <location evidence="1">Cell membrane</location>
        <topology evidence="1">Multi-pass membrane protein</topology>
    </subcellularLocation>
</comment>